<gene>
    <name evidence="2" type="ORF">BEMITA_LOCUS5211</name>
</gene>
<dbReference type="KEGG" id="btab:109030792"/>
<name>A0A9P0F1T2_BEMTA</name>
<dbReference type="EMBL" id="OU963864">
    <property type="protein sequence ID" value="CAH0386046.1"/>
    <property type="molecule type" value="Genomic_DNA"/>
</dbReference>
<dbReference type="PANTHER" id="PTHR15140">
    <property type="entry name" value="TUBULIN-SPECIFIC CHAPERONE E"/>
    <property type="match status" value="1"/>
</dbReference>
<organism evidence="2 3">
    <name type="scientific">Bemisia tabaci</name>
    <name type="common">Sweetpotato whitefly</name>
    <name type="synonym">Aleurodes tabaci</name>
    <dbReference type="NCBI Taxonomy" id="7038"/>
    <lineage>
        <taxon>Eukaryota</taxon>
        <taxon>Metazoa</taxon>
        <taxon>Ecdysozoa</taxon>
        <taxon>Arthropoda</taxon>
        <taxon>Hexapoda</taxon>
        <taxon>Insecta</taxon>
        <taxon>Pterygota</taxon>
        <taxon>Neoptera</taxon>
        <taxon>Paraneoptera</taxon>
        <taxon>Hemiptera</taxon>
        <taxon>Sternorrhyncha</taxon>
        <taxon>Aleyrodoidea</taxon>
        <taxon>Aleyrodidae</taxon>
        <taxon>Aleyrodinae</taxon>
        <taxon>Bemisia</taxon>
    </lineage>
</organism>
<evidence type="ECO:0000259" key="1">
    <source>
        <dbReference type="PROSITE" id="PS50053"/>
    </source>
</evidence>
<reference evidence="2" key="1">
    <citation type="submission" date="2021-12" db="EMBL/GenBank/DDBJ databases">
        <authorList>
            <person name="King R."/>
        </authorList>
    </citation>
    <scope>NUCLEOTIDE SEQUENCE</scope>
</reference>
<dbReference type="Proteomes" id="UP001152759">
    <property type="component" value="Chromosome 3"/>
</dbReference>
<dbReference type="FunFam" id="3.80.10.10:FF:000846">
    <property type="entry name" value="Predicted protein"/>
    <property type="match status" value="1"/>
</dbReference>
<dbReference type="OrthoDB" id="5855206at2759"/>
<dbReference type="AlphaFoldDB" id="A0A9P0F1T2"/>
<feature type="domain" description="Ubiquitin-like" evidence="1">
    <location>
        <begin position="389"/>
        <end position="451"/>
    </location>
</feature>
<dbReference type="Gene3D" id="3.80.10.10">
    <property type="entry name" value="Ribonuclease Inhibitor"/>
    <property type="match status" value="3"/>
</dbReference>
<dbReference type="InterPro" id="IPR032675">
    <property type="entry name" value="LRR_dom_sf"/>
</dbReference>
<dbReference type="PANTHER" id="PTHR15140:SF6">
    <property type="entry name" value="TUBULIN-SPECIFIC CHAPERONE COFACTOR E-LIKE PROTEIN"/>
    <property type="match status" value="1"/>
</dbReference>
<evidence type="ECO:0000313" key="3">
    <source>
        <dbReference type="Proteomes" id="UP001152759"/>
    </source>
</evidence>
<dbReference type="PROSITE" id="PS50053">
    <property type="entry name" value="UBIQUITIN_2"/>
    <property type="match status" value="1"/>
</dbReference>
<dbReference type="InterPro" id="IPR029071">
    <property type="entry name" value="Ubiquitin-like_domsf"/>
</dbReference>
<evidence type="ECO:0000313" key="2">
    <source>
        <dbReference type="EMBL" id="CAH0386046.1"/>
    </source>
</evidence>
<protein>
    <recommendedName>
        <fullName evidence="1">Ubiquitin-like domain-containing protein</fullName>
    </recommendedName>
</protein>
<proteinExistence type="predicted"/>
<dbReference type="Gene3D" id="3.10.20.90">
    <property type="entry name" value="Phosphatidylinositol 3-kinase Catalytic Subunit, Chain A, domain 1"/>
    <property type="match status" value="1"/>
</dbReference>
<dbReference type="SUPFAM" id="SSF54236">
    <property type="entry name" value="Ubiquitin-like"/>
    <property type="match status" value="1"/>
</dbReference>
<keyword evidence="3" id="KW-1185">Reference proteome</keyword>
<sequence>MPSLLEAITEKYGADSMDSLDELPIAIYVPKRGPRNIVPSLLVLNDCDIDTAGSENELKQKCQCVEDLDLAQNNLTQWSEIFSILRLMPCLKFVNLSFNDLSADIIRNNIIDTQWGYLKNLVLNATQISWKNVRCLLKNLPKVEELHLSLNHYDNVDLIDDVSKEPLEVKSLKKLHFTGNPVESWLEVKKLGISFPNLESLVLSQCPLRSLDSSCSSVSNECKSSLYSRSESESESSEKKSDSPHSAFRFLRFLNLNNTLLDSWDDIDRLGRFPALQYLRIQGCVLFEHPQEYTEHERRQLLIARLPNIEILNGGGAISTEEREDAERAFIRHYMDKPESDKPERYHDLVAIHGKLDPLVNIDLRPERRVKVTISSENCIEDRCIDVYQTVQELKQKLEELTKIPAPKMRLFYVDQDMRALTGPEEMKFPNKQLYSYNISSGDEIMVDFKK</sequence>
<dbReference type="SUPFAM" id="SSF52058">
    <property type="entry name" value="L domain-like"/>
    <property type="match status" value="1"/>
</dbReference>
<dbReference type="InterPro" id="IPR000626">
    <property type="entry name" value="Ubiquitin-like_dom"/>
</dbReference>
<accession>A0A9P0F1T2</accession>
<dbReference type="Pfam" id="PF14560">
    <property type="entry name" value="Ubiquitin_2"/>
    <property type="match status" value="1"/>
</dbReference>